<proteinExistence type="predicted"/>
<sequence>MATGFGGQGCTFLIWVKPDSWRLEGMDSNQRDEAIKGLLEDAVCLLTGRWSIEATFLESKGITYGFLVCPRFAIGIPTAIRALGTLGDHIAIHRGGATSSGKELIRYIECKRQYEVPDVVSEGTSGDQDQPTGYQTSWKKTTKRS</sequence>
<feature type="compositionally biased region" description="Polar residues" evidence="1">
    <location>
        <begin position="122"/>
        <end position="139"/>
    </location>
</feature>
<evidence type="ECO:0000313" key="2">
    <source>
        <dbReference type="EMBL" id="QMI57873.1"/>
    </source>
</evidence>
<feature type="region of interest" description="Disordered" evidence="1">
    <location>
        <begin position="120"/>
        <end position="145"/>
    </location>
</feature>
<accession>A0A7D7B5N5</accession>
<dbReference type="EMBL" id="MT247781">
    <property type="protein sequence ID" value="QMI57873.1"/>
    <property type="molecule type" value="Genomic_DNA"/>
</dbReference>
<protein>
    <submittedName>
        <fullName evidence="2">Uncharacterized protein</fullName>
    </submittedName>
</protein>
<reference evidence="2" key="1">
    <citation type="journal article" date="2020" name="Sci">
        <title>Metagenomics characterisation of avian parvoviruses and picornaviruses from Australian wild ducks.</title>
        <authorList>
            <person name="Vibin J."/>
            <person name="Chamings A."/>
            <person name="Klaassen M."/>
            <person name="Bhatta T.R."/>
            <person name="Alexandersen S."/>
        </authorList>
    </citation>
    <scope>NUCLEOTIDE SEQUENCE</scope>
    <source>
        <strain evidence="2">CTCPaV/N1115/1024nt/CT08.18-AU-2018</strain>
    </source>
</reference>
<organism evidence="2">
    <name type="scientific">Chestnut teal chaphamaparvovirus</name>
    <dbReference type="NCBI Taxonomy" id="2759402"/>
    <lineage>
        <taxon>Viruses</taxon>
        <taxon>Monodnaviria</taxon>
        <taxon>Shotokuvirae</taxon>
        <taxon>Cossaviricota</taxon>
        <taxon>Quintoviricetes</taxon>
        <taxon>Piccovirales</taxon>
        <taxon>Parvoviridae</taxon>
        <taxon>Hamaparvovirinae</taxon>
        <taxon>Chaphamaparvovirus</taxon>
    </lineage>
</organism>
<evidence type="ECO:0000256" key="1">
    <source>
        <dbReference type="SAM" id="MobiDB-lite"/>
    </source>
</evidence>
<name>A0A7D7B5N5_9VIRU</name>